<dbReference type="InterPro" id="IPR002317">
    <property type="entry name" value="Ser-tRNA-ligase_type_1"/>
</dbReference>
<comment type="caution">
    <text evidence="13">The sequence shown here is derived from an EMBL/GenBank/DDBJ whole genome shotgun (WGS) entry which is preliminary data.</text>
</comment>
<evidence type="ECO:0000313" key="13">
    <source>
        <dbReference type="EMBL" id="KAF3182393.1"/>
    </source>
</evidence>
<dbReference type="EMBL" id="JAABOE010000030">
    <property type="protein sequence ID" value="KAF3182393.1"/>
    <property type="molecule type" value="Genomic_DNA"/>
</dbReference>
<reference evidence="13 14" key="1">
    <citation type="submission" date="2019-06" db="EMBL/GenBank/DDBJ databases">
        <authorList>
            <person name="Palmer J.M."/>
        </authorList>
    </citation>
    <scope>NUCLEOTIDE SEQUENCE [LARGE SCALE GENOMIC DNA]</scope>
    <source>
        <strain evidence="13 14">TWF788</strain>
    </source>
</reference>
<dbReference type="PROSITE" id="PS50862">
    <property type="entry name" value="AA_TRNA_LIGASE_II"/>
    <property type="match status" value="1"/>
</dbReference>
<keyword evidence="5" id="KW-0067">ATP-binding</keyword>
<dbReference type="InterPro" id="IPR006195">
    <property type="entry name" value="aa-tRNA-synth_II"/>
</dbReference>
<dbReference type="GO" id="GO:0005524">
    <property type="term" value="F:ATP binding"/>
    <property type="evidence" value="ECO:0007669"/>
    <property type="project" value="UniProtKB-KW"/>
</dbReference>
<protein>
    <recommendedName>
        <fullName evidence="2">serine--tRNA ligase</fullName>
        <ecNumber evidence="2">6.1.1.11</ecNumber>
    </recommendedName>
    <alternativeName>
        <fullName evidence="9">Seryl-tRNA synthetase</fullName>
    </alternativeName>
    <alternativeName>
        <fullName evidence="10">Seryl-tRNA(Ser) synthetase</fullName>
    </alternativeName>
</protein>
<dbReference type="Gene3D" id="1.10.287.10">
    <property type="entry name" value="S15/NS1, RNA-binding"/>
    <property type="match status" value="1"/>
</dbReference>
<dbReference type="InterPro" id="IPR005290">
    <property type="entry name" value="Ribosomal_uS15_bac-type"/>
</dbReference>
<dbReference type="Gene3D" id="3.30.930.10">
    <property type="entry name" value="Bira Bifunctional Protein, Domain 2"/>
    <property type="match status" value="1"/>
</dbReference>
<keyword evidence="4" id="KW-0547">Nucleotide-binding</keyword>
<dbReference type="AlphaFoldDB" id="A0A7C8PWV5"/>
<evidence type="ECO:0000256" key="1">
    <source>
        <dbReference type="ARBA" id="ARBA00008434"/>
    </source>
</evidence>
<comment type="similarity">
    <text evidence="1">Belongs to the universal ribosomal protein uS15 family.</text>
</comment>
<organism evidence="13 14">
    <name type="scientific">Orbilia oligospora</name>
    <name type="common">Nematode-trapping fungus</name>
    <name type="synonym">Arthrobotrys oligospora</name>
    <dbReference type="NCBI Taxonomy" id="2813651"/>
    <lineage>
        <taxon>Eukaryota</taxon>
        <taxon>Fungi</taxon>
        <taxon>Dikarya</taxon>
        <taxon>Ascomycota</taxon>
        <taxon>Pezizomycotina</taxon>
        <taxon>Orbiliomycetes</taxon>
        <taxon>Orbiliales</taxon>
        <taxon>Orbiliaceae</taxon>
        <taxon>Orbilia</taxon>
    </lineage>
</organism>
<evidence type="ECO:0000256" key="8">
    <source>
        <dbReference type="ARBA" id="ARBA00023274"/>
    </source>
</evidence>
<evidence type="ECO:0000259" key="12">
    <source>
        <dbReference type="PROSITE" id="PS50862"/>
    </source>
</evidence>
<keyword evidence="8" id="KW-0687">Ribonucleoprotein</keyword>
<dbReference type="InterPro" id="IPR000589">
    <property type="entry name" value="Ribosomal_uS15"/>
</dbReference>
<dbReference type="Pfam" id="PF00587">
    <property type="entry name" value="tRNA-synt_2b"/>
    <property type="match status" value="1"/>
</dbReference>
<dbReference type="Pfam" id="PF00312">
    <property type="entry name" value="Ribosomal_S15"/>
    <property type="match status" value="1"/>
</dbReference>
<keyword evidence="3 13" id="KW-0436">Ligase</keyword>
<evidence type="ECO:0000313" key="14">
    <source>
        <dbReference type="Proteomes" id="UP000479691"/>
    </source>
</evidence>
<dbReference type="GO" id="GO:0005840">
    <property type="term" value="C:ribosome"/>
    <property type="evidence" value="ECO:0007669"/>
    <property type="project" value="UniProtKB-KW"/>
</dbReference>
<dbReference type="GO" id="GO:0006434">
    <property type="term" value="P:seryl-tRNA aminoacylation"/>
    <property type="evidence" value="ECO:0007669"/>
    <property type="project" value="InterPro"/>
</dbReference>
<dbReference type="SUPFAM" id="SSF55681">
    <property type="entry name" value="Class II aaRS and biotin synthetases"/>
    <property type="match status" value="1"/>
</dbReference>
<accession>A0A7C8PWV5</accession>
<dbReference type="EC" id="6.1.1.11" evidence="2"/>
<feature type="region of interest" description="Disordered" evidence="11">
    <location>
        <begin position="232"/>
        <end position="261"/>
    </location>
</feature>
<dbReference type="HAMAP" id="MF_01343_B">
    <property type="entry name" value="Ribosomal_uS15_B"/>
    <property type="match status" value="1"/>
</dbReference>
<dbReference type="GO" id="GO:0003735">
    <property type="term" value="F:structural constituent of ribosome"/>
    <property type="evidence" value="ECO:0007669"/>
    <property type="project" value="InterPro"/>
</dbReference>
<dbReference type="PANTHER" id="PTHR11778">
    <property type="entry name" value="SERYL-TRNA SYNTHETASE"/>
    <property type="match status" value="1"/>
</dbReference>
<dbReference type="InterPro" id="IPR009068">
    <property type="entry name" value="uS15_NS1_RNA-bd_sf"/>
</dbReference>
<evidence type="ECO:0000256" key="11">
    <source>
        <dbReference type="SAM" id="MobiDB-lite"/>
    </source>
</evidence>
<proteinExistence type="inferred from homology"/>
<dbReference type="PRINTS" id="PR00981">
    <property type="entry name" value="TRNASYNTHSER"/>
</dbReference>
<evidence type="ECO:0000256" key="5">
    <source>
        <dbReference type="ARBA" id="ARBA00022840"/>
    </source>
</evidence>
<dbReference type="GO" id="GO:0004828">
    <property type="term" value="F:serine-tRNA ligase activity"/>
    <property type="evidence" value="ECO:0007669"/>
    <property type="project" value="UniProtKB-EC"/>
</dbReference>
<dbReference type="GO" id="GO:1990904">
    <property type="term" value="C:ribonucleoprotein complex"/>
    <property type="evidence" value="ECO:0007669"/>
    <property type="project" value="UniProtKB-KW"/>
</dbReference>
<dbReference type="SMART" id="SM01387">
    <property type="entry name" value="Ribosomal_S15"/>
    <property type="match status" value="1"/>
</dbReference>
<evidence type="ECO:0000256" key="3">
    <source>
        <dbReference type="ARBA" id="ARBA00022598"/>
    </source>
</evidence>
<dbReference type="CDD" id="cd00353">
    <property type="entry name" value="Ribosomal_S15p_S13e"/>
    <property type="match status" value="1"/>
</dbReference>
<gene>
    <name evidence="13" type="primary">DIA4</name>
    <name evidence="13" type="ORF">TWF788_006303</name>
</gene>
<evidence type="ECO:0000256" key="7">
    <source>
        <dbReference type="ARBA" id="ARBA00023146"/>
    </source>
</evidence>
<evidence type="ECO:0000256" key="10">
    <source>
        <dbReference type="ARBA" id="ARBA00034892"/>
    </source>
</evidence>
<dbReference type="GO" id="GO:0005737">
    <property type="term" value="C:cytoplasm"/>
    <property type="evidence" value="ECO:0007669"/>
    <property type="project" value="UniProtKB-ARBA"/>
</dbReference>
<sequence>MQPLVCNLSSSLASLQISTAVRAVSRLPTKRLAGPLLSLRHSQNLSKRPFQIASLHTSSPLNAGRKRKPPSNPWAIAKAAEKRGKVTARKEELQKMRQDAASDPVVGHTTPFLEAMDSSPAMLPPIDHLVPATDAHERQEAFEKAIFEERLGRLNHYLQPDEVKISLARSKALEDPPLYAVTEKSVLQGKEMHLKATAAMNRILSLSNGSSKDKTRANKTWCVETFGRHITDEKFPQPKHPSIASNPGTDPIKTPRVGRDTGSSEVQAALLTMKIRTLAQQLETNTHDKMNKRNLRVMVHKRQKLLKYLKRKERGGQRYHMNSTAIISKNPKASRTEADSLNGSKISTLRSMVPINNLQTSKPPASDYKKAQAKVLKRQISTQETVEQQLEDEMNMLAAQLPNLTHPDTPIQGKLNVVEYINKGRLPALSSQTLPKITEKQIPELLYRGAPGISHVEIGTELGILDFSSSSKTSGWGWYFLHGDAVLLEQALIQYSLACARSKGWDLVSPPSIVYTHIAGACGFKPRDNNNEQQIYHISQGSAFEGSQDSSRPELCLAGTAEIPLAGMFANTALPKAKFPKKMVGVSRCYRAEAGSHGLATKGLYRVHEFTKVELFAWTLPDPDLSDQVFKEILDLQRDIITSLEIPARVISMPSDDLGAPAYRKYDIEAFMPSRKGEKYGGWGEVTSVTLAVPRIITAILENNWDDAKREVRIPEVLQPYMGGLELIKNSESAP</sequence>
<evidence type="ECO:0000256" key="9">
    <source>
        <dbReference type="ARBA" id="ARBA00031113"/>
    </source>
</evidence>
<evidence type="ECO:0000256" key="2">
    <source>
        <dbReference type="ARBA" id="ARBA00012840"/>
    </source>
</evidence>
<dbReference type="SUPFAM" id="SSF47060">
    <property type="entry name" value="S15/NS1 RNA-binding domain"/>
    <property type="match status" value="1"/>
</dbReference>
<dbReference type="Proteomes" id="UP000479691">
    <property type="component" value="Unassembled WGS sequence"/>
</dbReference>
<name>A0A7C8PWV5_ORBOL</name>
<evidence type="ECO:0000256" key="4">
    <source>
        <dbReference type="ARBA" id="ARBA00022741"/>
    </source>
</evidence>
<keyword evidence="6" id="KW-0689">Ribosomal protein</keyword>
<keyword evidence="7" id="KW-0030">Aminoacyl-tRNA synthetase</keyword>
<dbReference type="InterPro" id="IPR002314">
    <property type="entry name" value="aa-tRNA-synt_IIb"/>
</dbReference>
<dbReference type="InterPro" id="IPR045864">
    <property type="entry name" value="aa-tRNA-synth_II/BPL/LPL"/>
</dbReference>
<evidence type="ECO:0000256" key="6">
    <source>
        <dbReference type="ARBA" id="ARBA00022980"/>
    </source>
</evidence>
<feature type="domain" description="Aminoacyl-transfer RNA synthetases class-II family profile" evidence="12">
    <location>
        <begin position="500"/>
        <end position="682"/>
    </location>
</feature>